<dbReference type="EMBL" id="VSSQ01038885">
    <property type="protein sequence ID" value="MPM91882.1"/>
    <property type="molecule type" value="Genomic_DNA"/>
</dbReference>
<sequence length="115" mass="12561">MAEENGDDEPPAPPRGEELVKPVVAEIATTAASTADGVIPAATLQSLDAQFHAIAQRLASRDRWPRNEFDALAREHQLMPLSVFDGINEWSDQQLGDFLLEGEDSITVHRALLNS</sequence>
<proteinExistence type="predicted"/>
<feature type="domain" description="TerB-C" evidence="1">
    <location>
        <begin position="26"/>
        <end position="112"/>
    </location>
</feature>
<dbReference type="Pfam" id="PF15615">
    <property type="entry name" value="TerB_C"/>
    <property type="match status" value="1"/>
</dbReference>
<evidence type="ECO:0000313" key="2">
    <source>
        <dbReference type="EMBL" id="MPM91882.1"/>
    </source>
</evidence>
<name>A0A645DTW8_9ZZZZ</name>
<comment type="caution">
    <text evidence="2">The sequence shown here is derived from an EMBL/GenBank/DDBJ whole genome shotgun (WGS) entry which is preliminary data.</text>
</comment>
<dbReference type="AlphaFoldDB" id="A0A645DTW8"/>
<reference evidence="2" key="1">
    <citation type="submission" date="2019-08" db="EMBL/GenBank/DDBJ databases">
        <authorList>
            <person name="Kucharzyk K."/>
            <person name="Murdoch R.W."/>
            <person name="Higgins S."/>
            <person name="Loffler F."/>
        </authorList>
    </citation>
    <scope>NUCLEOTIDE SEQUENCE</scope>
</reference>
<accession>A0A645DTW8</accession>
<evidence type="ECO:0000259" key="1">
    <source>
        <dbReference type="Pfam" id="PF15615"/>
    </source>
</evidence>
<dbReference type="InterPro" id="IPR028932">
    <property type="entry name" value="TerB-C"/>
</dbReference>
<organism evidence="2">
    <name type="scientific">bioreactor metagenome</name>
    <dbReference type="NCBI Taxonomy" id="1076179"/>
    <lineage>
        <taxon>unclassified sequences</taxon>
        <taxon>metagenomes</taxon>
        <taxon>ecological metagenomes</taxon>
    </lineage>
</organism>
<gene>
    <name evidence="2" type="ORF">SDC9_139016</name>
</gene>
<protein>
    <recommendedName>
        <fullName evidence="1">TerB-C domain-containing protein</fullName>
    </recommendedName>
</protein>